<dbReference type="eggNOG" id="COG0272">
    <property type="taxonomic scope" value="Bacteria"/>
</dbReference>
<dbReference type="GO" id="GO:0003911">
    <property type="term" value="F:DNA ligase (NAD+) activity"/>
    <property type="evidence" value="ECO:0007669"/>
    <property type="project" value="UniProtKB-UniRule"/>
</dbReference>
<dbReference type="SUPFAM" id="SSF47781">
    <property type="entry name" value="RuvA domain 2-like"/>
    <property type="match status" value="1"/>
</dbReference>
<keyword evidence="9 15" id="KW-0460">Magnesium</keyword>
<evidence type="ECO:0000256" key="3">
    <source>
        <dbReference type="ARBA" id="ARBA00013308"/>
    </source>
</evidence>
<dbReference type="InterPro" id="IPR004149">
    <property type="entry name" value="Znf_DNAligase_C4"/>
</dbReference>
<evidence type="ECO:0000256" key="2">
    <source>
        <dbReference type="ARBA" id="ARBA00012722"/>
    </source>
</evidence>
<organism evidence="18 19">
    <name type="scientific">Candidatus Endolissoclinum faulkneri L5</name>
    <dbReference type="NCBI Taxonomy" id="1401328"/>
    <lineage>
        <taxon>Bacteria</taxon>
        <taxon>Pseudomonadati</taxon>
        <taxon>Pseudomonadota</taxon>
        <taxon>Alphaproteobacteria</taxon>
        <taxon>Rhodospirillales</taxon>
        <taxon>Rhodospirillaceae</taxon>
        <taxon>Candidatus Endolissoclinum</taxon>
    </lineage>
</organism>
<evidence type="ECO:0000256" key="6">
    <source>
        <dbReference type="ARBA" id="ARBA00022723"/>
    </source>
</evidence>
<evidence type="ECO:0000256" key="13">
    <source>
        <dbReference type="ARBA" id="ARBA00034005"/>
    </source>
</evidence>
<protein>
    <recommendedName>
        <fullName evidence="3 15">DNA ligase</fullName>
        <ecNumber evidence="2 15">6.5.1.2</ecNumber>
    </recommendedName>
    <alternativeName>
        <fullName evidence="15">Polydeoxyribonucleotide synthase [NAD(+)]</fullName>
    </alternativeName>
</protein>
<keyword evidence="4 15" id="KW-0436">Ligase</keyword>
<feature type="binding site" evidence="15">
    <location>
        <begin position="45"/>
        <end position="49"/>
    </location>
    <ligand>
        <name>NAD(+)</name>
        <dbReference type="ChEBI" id="CHEBI:57540"/>
    </ligand>
</feature>
<dbReference type="Pfam" id="PF03119">
    <property type="entry name" value="DNA_ligase_ZBD"/>
    <property type="match status" value="1"/>
</dbReference>
<keyword evidence="6 15" id="KW-0479">Metal-binding</keyword>
<dbReference type="SMART" id="SM00292">
    <property type="entry name" value="BRCT"/>
    <property type="match status" value="1"/>
</dbReference>
<dbReference type="GO" id="GO:0006260">
    <property type="term" value="P:DNA replication"/>
    <property type="evidence" value="ECO:0007669"/>
    <property type="project" value="UniProtKB-KW"/>
</dbReference>
<dbReference type="OrthoDB" id="9759736at2"/>
<evidence type="ECO:0000256" key="15">
    <source>
        <dbReference type="HAMAP-Rule" id="MF_01588"/>
    </source>
</evidence>
<dbReference type="RefSeq" id="WP_025300208.1">
    <property type="nucleotide sequence ID" value="NZ_CP006745.1"/>
</dbReference>
<dbReference type="SMART" id="SM00532">
    <property type="entry name" value="LIGANc"/>
    <property type="match status" value="1"/>
</dbReference>
<feature type="binding site" evidence="15">
    <location>
        <position position="327"/>
    </location>
    <ligand>
        <name>NAD(+)</name>
        <dbReference type="ChEBI" id="CHEBI:57540"/>
    </ligand>
</feature>
<feature type="binding site" evidence="15">
    <location>
        <position position="445"/>
    </location>
    <ligand>
        <name>Zn(2+)</name>
        <dbReference type="ChEBI" id="CHEBI:29105"/>
    </ligand>
</feature>
<dbReference type="Gene3D" id="2.40.50.140">
    <property type="entry name" value="Nucleic acid-binding proteins"/>
    <property type="match status" value="1"/>
</dbReference>
<dbReference type="AlphaFoldDB" id="V9TT44"/>
<evidence type="ECO:0000256" key="5">
    <source>
        <dbReference type="ARBA" id="ARBA00022705"/>
    </source>
</evidence>
<dbReference type="HAMAP" id="MF_01588">
    <property type="entry name" value="DNA_ligase_A"/>
    <property type="match status" value="1"/>
</dbReference>
<dbReference type="SUPFAM" id="SSF56091">
    <property type="entry name" value="DNA ligase/mRNA capping enzyme, catalytic domain"/>
    <property type="match status" value="1"/>
</dbReference>
<dbReference type="PROSITE" id="PS50172">
    <property type="entry name" value="BRCT"/>
    <property type="match status" value="1"/>
</dbReference>
<dbReference type="InterPro" id="IPR012340">
    <property type="entry name" value="NA-bd_OB-fold"/>
</dbReference>
<dbReference type="STRING" id="1401328.P856_75"/>
<evidence type="ECO:0000256" key="12">
    <source>
        <dbReference type="ARBA" id="ARBA00023211"/>
    </source>
</evidence>
<dbReference type="CDD" id="cd00114">
    <property type="entry name" value="LIGANc"/>
    <property type="match status" value="1"/>
</dbReference>
<comment type="caution">
    <text evidence="15">Lacks conserved residue(s) required for the propagation of feature annotation.</text>
</comment>
<gene>
    <name evidence="15 18" type="primary">ligA</name>
    <name evidence="18" type="ORF">P856_75</name>
</gene>
<feature type="binding site" evidence="15">
    <location>
        <position position="303"/>
    </location>
    <ligand>
        <name>NAD(+)</name>
        <dbReference type="ChEBI" id="CHEBI:57540"/>
    </ligand>
</feature>
<dbReference type="PANTHER" id="PTHR23389">
    <property type="entry name" value="CHROMOSOME TRANSMISSION FIDELITY FACTOR 18"/>
    <property type="match status" value="1"/>
</dbReference>
<feature type="binding site" evidence="15">
    <location>
        <position position="421"/>
    </location>
    <ligand>
        <name>Zn(2+)</name>
        <dbReference type="ChEBI" id="CHEBI:29105"/>
    </ligand>
</feature>
<keyword evidence="7 15" id="KW-0227">DNA damage</keyword>
<dbReference type="GO" id="GO:0046872">
    <property type="term" value="F:metal ion binding"/>
    <property type="evidence" value="ECO:0007669"/>
    <property type="project" value="UniProtKB-KW"/>
</dbReference>
<dbReference type="EMBL" id="CP006745">
    <property type="protein sequence ID" value="AHC73322.1"/>
    <property type="molecule type" value="Genomic_DNA"/>
</dbReference>
<name>V9TT44_9PROT</name>
<dbReference type="PATRIC" id="fig|1401328.3.peg.75"/>
<dbReference type="InterPro" id="IPR001357">
    <property type="entry name" value="BRCT_dom"/>
</dbReference>
<dbReference type="InterPro" id="IPR018239">
    <property type="entry name" value="DNA_ligase_AS"/>
</dbReference>
<keyword evidence="11 15" id="KW-0234">DNA repair</keyword>
<dbReference type="InterPro" id="IPR033136">
    <property type="entry name" value="DNA_ligase_CS"/>
</dbReference>
<dbReference type="Pfam" id="PF03120">
    <property type="entry name" value="OB_DNA_ligase"/>
    <property type="match status" value="1"/>
</dbReference>
<dbReference type="Gene3D" id="1.10.287.610">
    <property type="entry name" value="Helix hairpin bin"/>
    <property type="match status" value="1"/>
</dbReference>
<feature type="binding site" evidence="15">
    <location>
        <position position="151"/>
    </location>
    <ligand>
        <name>NAD(+)</name>
        <dbReference type="ChEBI" id="CHEBI:57540"/>
    </ligand>
</feature>
<dbReference type="PROSITE" id="PS01055">
    <property type="entry name" value="DNA_LIGASE_N1"/>
    <property type="match status" value="1"/>
</dbReference>
<dbReference type="InterPro" id="IPR036420">
    <property type="entry name" value="BRCT_dom_sf"/>
</dbReference>
<evidence type="ECO:0000256" key="4">
    <source>
        <dbReference type="ARBA" id="ARBA00022598"/>
    </source>
</evidence>
<dbReference type="EC" id="6.5.1.2" evidence="2 15"/>
<dbReference type="Gene3D" id="3.30.470.30">
    <property type="entry name" value="DNA ligase/mRNA capping enzyme"/>
    <property type="match status" value="1"/>
</dbReference>
<dbReference type="Pfam" id="PF00533">
    <property type="entry name" value="BRCT"/>
    <property type="match status" value="1"/>
</dbReference>
<feature type="binding site" evidence="15">
    <location>
        <begin position="94"/>
        <end position="95"/>
    </location>
    <ligand>
        <name>NAD(+)</name>
        <dbReference type="ChEBI" id="CHEBI:57540"/>
    </ligand>
</feature>
<dbReference type="KEGG" id="efk:P856_75"/>
<evidence type="ECO:0000256" key="14">
    <source>
        <dbReference type="ARBA" id="ARBA00060881"/>
    </source>
</evidence>
<keyword evidence="10 15" id="KW-0520">NAD</keyword>
<dbReference type="InterPro" id="IPR001679">
    <property type="entry name" value="DNA_ligase"/>
</dbReference>
<evidence type="ECO:0000256" key="1">
    <source>
        <dbReference type="ARBA" id="ARBA00004067"/>
    </source>
</evidence>
<dbReference type="Pfam" id="PF12826">
    <property type="entry name" value="HHH_2"/>
    <property type="match status" value="1"/>
</dbReference>
<proteinExistence type="inferred from homology"/>
<feature type="binding site" evidence="15">
    <location>
        <position position="187"/>
    </location>
    <ligand>
        <name>NAD(+)</name>
        <dbReference type="ChEBI" id="CHEBI:57540"/>
    </ligand>
</feature>
<dbReference type="SUPFAM" id="SSF50249">
    <property type="entry name" value="Nucleic acid-binding proteins"/>
    <property type="match status" value="1"/>
</dbReference>
<evidence type="ECO:0000313" key="19">
    <source>
        <dbReference type="Proteomes" id="UP000018700"/>
    </source>
</evidence>
<feature type="domain" description="BRCT" evidence="17">
    <location>
        <begin position="615"/>
        <end position="692"/>
    </location>
</feature>
<dbReference type="NCBIfam" id="NF005932">
    <property type="entry name" value="PRK07956.1"/>
    <property type="match status" value="1"/>
</dbReference>
<comment type="cofactor">
    <cofactor evidence="15">
        <name>Mg(2+)</name>
        <dbReference type="ChEBI" id="CHEBI:18420"/>
    </cofactor>
    <cofactor evidence="15">
        <name>Mn(2+)</name>
        <dbReference type="ChEBI" id="CHEBI:29035"/>
    </cofactor>
</comment>
<dbReference type="FunFam" id="3.30.470.30:FF:000001">
    <property type="entry name" value="DNA ligase"/>
    <property type="match status" value="1"/>
</dbReference>
<feature type="binding site" evidence="15">
    <location>
        <position position="424"/>
    </location>
    <ligand>
        <name>Zn(2+)</name>
        <dbReference type="ChEBI" id="CHEBI:29105"/>
    </ligand>
</feature>
<dbReference type="Gene3D" id="3.40.50.10190">
    <property type="entry name" value="BRCT domain"/>
    <property type="match status" value="1"/>
</dbReference>
<dbReference type="FunFam" id="2.40.50.140:FF:000012">
    <property type="entry name" value="DNA ligase"/>
    <property type="match status" value="1"/>
</dbReference>
<dbReference type="GO" id="GO:0006281">
    <property type="term" value="P:DNA repair"/>
    <property type="evidence" value="ECO:0007669"/>
    <property type="project" value="UniProtKB-KW"/>
</dbReference>
<dbReference type="SUPFAM" id="SSF52113">
    <property type="entry name" value="BRCT domain"/>
    <property type="match status" value="1"/>
</dbReference>
<dbReference type="PROSITE" id="PS01056">
    <property type="entry name" value="DNA_LIGASE_N2"/>
    <property type="match status" value="1"/>
</dbReference>
<keyword evidence="5 15" id="KW-0235">DNA replication</keyword>
<keyword evidence="19" id="KW-1185">Reference proteome</keyword>
<comment type="function">
    <text evidence="1 15">DNA ligase that catalyzes the formation of phosphodiester linkages between 5'-phosphoryl and 3'-hydroxyl groups in double-stranded DNA using NAD as a coenzyme and as the energy source for the reaction. It is essential for DNA replication and repair of damaged DNA.</text>
</comment>
<evidence type="ECO:0000256" key="9">
    <source>
        <dbReference type="ARBA" id="ARBA00022842"/>
    </source>
</evidence>
<keyword evidence="12 15" id="KW-0464">Manganese</keyword>
<evidence type="ECO:0000259" key="17">
    <source>
        <dbReference type="PROSITE" id="PS50172"/>
    </source>
</evidence>
<dbReference type="PANTHER" id="PTHR23389:SF9">
    <property type="entry name" value="DNA LIGASE"/>
    <property type="match status" value="1"/>
</dbReference>
<keyword evidence="8 15" id="KW-0862">Zinc</keyword>
<sequence>MNYAKYKAVEELTEIQAKEELARLAKIIAKADVLYYQKNAPNLDDSEYDQLRLRNKAIEKRFPKSKRYDSPSEIVAPGPAKGFSKVRHALPMLSLTNAFDSKDVREFVRRVRRFLKLPNGTPIAMMTEPKIDGLSLSLRYENRKLVQGATRGDGIEGENITRNLENIKEIPKILPKNVPEVIEVRGEIYINKEDFLALNERQANAGAKLFANPRNAAAGSLRQLDPQITRTRPLRFFAYSWGAVSDLYTGTQEECLKELREWNFIVNPLSELHDNLEDMLEVYAKIALKRYDLPYEIDGVVYKVNRMDWQNQLGMISRSPRWAIAHKFKTEQVTTILREIVIQVGRTGTLTPVARLKPVKICGVTITNANLHNEDEIYRKDLRVGDTVIIHRAGDVIPQVIGVIDDKRPNDSQQYIFPDYCPRCGSKAVRLDDQSVRRCSGNIKCSAQAIAQLKHFVSREAFDISGFGVKQISQYYYWGIIDTPASIFRLSEHRNKLIGYKESKIVSTDKLLAAIEGRRTISLERFIYSLGIRQVGKNISRLLANHYGSINAMHSAMMQAVNMTNNAYAELISINHIGDALVNELVNFFANSYNRKLLDDLIKELTIEEFKPSQVSNNCIAGKTMVFTGTLQCIHRNDAKSSLESLGAKVVGYVSKKTDYVVVGADPGFKAVKAKALGIKMISEEELLTLIKHIF</sequence>
<dbReference type="InterPro" id="IPR013840">
    <property type="entry name" value="DNAligase_N"/>
</dbReference>
<reference evidence="18 19" key="1">
    <citation type="journal article" date="2013" name="PLoS ONE">
        <title>Bacterial endosymbiosis in a chordate host: long-term co-evolution and conservation of secondary metabolism.</title>
        <authorList>
            <person name="Kwan J.C."/>
            <person name="Schmidt E.W."/>
        </authorList>
    </citation>
    <scope>NUCLEOTIDE SEQUENCE [LARGE SCALE GENOMIC DNA]</scope>
    <source>
        <strain evidence="19">faulkneri L5</strain>
    </source>
</reference>
<comment type="similarity">
    <text evidence="14 15">Belongs to the NAD-dependent DNA ligase family. LigA subfamily.</text>
</comment>
<dbReference type="HOGENOM" id="CLU_007764_2_1_5"/>
<evidence type="ECO:0000313" key="18">
    <source>
        <dbReference type="EMBL" id="AHC73322.1"/>
    </source>
</evidence>
<dbReference type="GO" id="GO:0005829">
    <property type="term" value="C:cytosol"/>
    <property type="evidence" value="ECO:0007669"/>
    <property type="project" value="TreeGrafter"/>
</dbReference>
<dbReference type="Proteomes" id="UP000018700">
    <property type="component" value="Chromosome"/>
</dbReference>
<evidence type="ECO:0000256" key="11">
    <source>
        <dbReference type="ARBA" id="ARBA00023204"/>
    </source>
</evidence>
<accession>V9TT44</accession>
<dbReference type="PIRSF" id="PIRSF001604">
    <property type="entry name" value="LigA"/>
    <property type="match status" value="1"/>
</dbReference>
<dbReference type="InterPro" id="IPR013839">
    <property type="entry name" value="DNAligase_adenylation"/>
</dbReference>
<comment type="catalytic activity">
    <reaction evidence="13 15 16">
        <text>NAD(+) + (deoxyribonucleotide)n-3'-hydroxyl + 5'-phospho-(deoxyribonucleotide)m = (deoxyribonucleotide)n+m + AMP + beta-nicotinamide D-nucleotide.</text>
        <dbReference type="EC" id="6.5.1.2"/>
    </reaction>
</comment>
<dbReference type="NCBIfam" id="TIGR00575">
    <property type="entry name" value="dnlj"/>
    <property type="match status" value="1"/>
</dbReference>
<dbReference type="InterPro" id="IPR041663">
    <property type="entry name" value="DisA/LigA_HHH"/>
</dbReference>
<dbReference type="Gene3D" id="6.20.10.30">
    <property type="match status" value="1"/>
</dbReference>
<dbReference type="InterPro" id="IPR010994">
    <property type="entry name" value="RuvA_2-like"/>
</dbReference>
<evidence type="ECO:0000256" key="7">
    <source>
        <dbReference type="ARBA" id="ARBA00022763"/>
    </source>
</evidence>
<feature type="active site" description="N6-AMP-lysine intermediate" evidence="15">
    <location>
        <position position="130"/>
    </location>
</feature>
<dbReference type="Pfam" id="PF01653">
    <property type="entry name" value="DNA_ligase_aden"/>
    <property type="match status" value="1"/>
</dbReference>
<dbReference type="Gene3D" id="1.10.150.20">
    <property type="entry name" value="5' to 3' exonuclease, C-terminal subdomain"/>
    <property type="match status" value="2"/>
</dbReference>
<feature type="binding site" evidence="15">
    <location>
        <position position="128"/>
    </location>
    <ligand>
        <name>NAD(+)</name>
        <dbReference type="ChEBI" id="CHEBI:57540"/>
    </ligand>
</feature>
<evidence type="ECO:0000256" key="8">
    <source>
        <dbReference type="ARBA" id="ARBA00022833"/>
    </source>
</evidence>
<evidence type="ECO:0000256" key="16">
    <source>
        <dbReference type="RuleBase" id="RU000618"/>
    </source>
</evidence>
<dbReference type="InterPro" id="IPR004150">
    <property type="entry name" value="NAD_DNA_ligase_OB"/>
</dbReference>
<evidence type="ECO:0000256" key="10">
    <source>
        <dbReference type="ARBA" id="ARBA00023027"/>
    </source>
</evidence>